<dbReference type="Pfam" id="PF00437">
    <property type="entry name" value="T2SSE"/>
    <property type="match status" value="1"/>
</dbReference>
<dbReference type="InterPro" id="IPR001482">
    <property type="entry name" value="T2SS/T4SS_dom"/>
</dbReference>
<dbReference type="InterPro" id="IPR027417">
    <property type="entry name" value="P-loop_NTPase"/>
</dbReference>
<dbReference type="PANTHER" id="PTHR30486:SF15">
    <property type="entry name" value="TYPE II_IV SECRETION SYSTEM ATPASE"/>
    <property type="match status" value="1"/>
</dbReference>
<evidence type="ECO:0000313" key="3">
    <source>
        <dbReference type="EMBL" id="QDT62958.1"/>
    </source>
</evidence>
<keyword evidence="4" id="KW-1185">Reference proteome</keyword>
<evidence type="ECO:0000256" key="1">
    <source>
        <dbReference type="ARBA" id="ARBA00006611"/>
    </source>
</evidence>
<organism evidence="3 4">
    <name type="scientific">Calycomorphotria hydatis</name>
    <dbReference type="NCBI Taxonomy" id="2528027"/>
    <lineage>
        <taxon>Bacteria</taxon>
        <taxon>Pseudomonadati</taxon>
        <taxon>Planctomycetota</taxon>
        <taxon>Planctomycetia</taxon>
        <taxon>Planctomycetales</taxon>
        <taxon>Planctomycetaceae</taxon>
        <taxon>Calycomorphotria</taxon>
    </lineage>
</organism>
<dbReference type="Gene3D" id="3.30.450.380">
    <property type="match status" value="1"/>
</dbReference>
<accession>A0A517T3K1</accession>
<feature type="domain" description="Bacterial type II secretion system protein E" evidence="2">
    <location>
        <begin position="119"/>
        <end position="393"/>
    </location>
</feature>
<dbReference type="InterPro" id="IPR050921">
    <property type="entry name" value="T4SS_GSP_E_ATPase"/>
</dbReference>
<dbReference type="PANTHER" id="PTHR30486">
    <property type="entry name" value="TWITCHING MOTILITY PROTEIN PILT"/>
    <property type="match status" value="1"/>
</dbReference>
<sequence>MKFAFARFVRNSIVPFRTMFTRNFLDEIGSDLMVSPSQTARALGRGMDTQHSDFEELKRLIHGKLVDKLDLSRLGALEGDTLRREIRLVVEHLCDTENPLLNRSERERLIEEVLDETFGFGPLEILLKEEGVADIMINGPKNVFLEKGGRVIKSEVTFRDNDHLMQVLDRIVSKVGRRIDETSPMCDARLPDGSRVNAIIPPLALDGPSLTIRRFGSKPLTLENLLNFGAFTPEMVMLLEGAMKARLNIIVSGGTGSGKTTLLNTLSSFIQPDHRVLTIEDAAELQLQQPHVLRLETRPPNIEGKGRVNATDLVKNALRMRPDRIIIGECRGPEALDMLQAMNTGHEGSLTTIHANAPRDAVSRLETMISMGGIELPIRALRNQFASAVNLIIQANRLQGGPRKVTHITEVVGMEGDTIIMQDIFLFIQDGIDENGKAFGHFEATGVRPSFMDRLEQAGVKLPGNLFAARVLGH</sequence>
<evidence type="ECO:0000259" key="2">
    <source>
        <dbReference type="Pfam" id="PF00437"/>
    </source>
</evidence>
<dbReference type="AlphaFoldDB" id="A0A517T3K1"/>
<dbReference type="FunFam" id="3.40.50.300:FF:000521">
    <property type="entry name" value="Type II secretion system protein E"/>
    <property type="match status" value="1"/>
</dbReference>
<gene>
    <name evidence="3" type="ORF">V22_01560</name>
</gene>
<protein>
    <submittedName>
        <fullName evidence="3">Conjugal transfer protein</fullName>
    </submittedName>
</protein>
<dbReference type="SUPFAM" id="SSF52540">
    <property type="entry name" value="P-loop containing nucleoside triphosphate hydrolases"/>
    <property type="match status" value="1"/>
</dbReference>
<dbReference type="GO" id="GO:0016887">
    <property type="term" value="F:ATP hydrolysis activity"/>
    <property type="evidence" value="ECO:0007669"/>
    <property type="project" value="InterPro"/>
</dbReference>
<dbReference type="Gene3D" id="3.40.50.300">
    <property type="entry name" value="P-loop containing nucleotide triphosphate hydrolases"/>
    <property type="match status" value="1"/>
</dbReference>
<evidence type="ECO:0000313" key="4">
    <source>
        <dbReference type="Proteomes" id="UP000319976"/>
    </source>
</evidence>
<dbReference type="CDD" id="cd01130">
    <property type="entry name" value="VirB11-like_ATPase"/>
    <property type="match status" value="1"/>
</dbReference>
<comment type="similarity">
    <text evidence="1">Belongs to the GSP E family.</text>
</comment>
<dbReference type="Proteomes" id="UP000319976">
    <property type="component" value="Chromosome"/>
</dbReference>
<name>A0A517T3K1_9PLAN</name>
<dbReference type="KEGG" id="chya:V22_01560"/>
<reference evidence="3 4" key="1">
    <citation type="submission" date="2019-02" db="EMBL/GenBank/DDBJ databases">
        <title>Deep-cultivation of Planctomycetes and their phenomic and genomic characterization uncovers novel biology.</title>
        <authorList>
            <person name="Wiegand S."/>
            <person name="Jogler M."/>
            <person name="Boedeker C."/>
            <person name="Pinto D."/>
            <person name="Vollmers J."/>
            <person name="Rivas-Marin E."/>
            <person name="Kohn T."/>
            <person name="Peeters S.H."/>
            <person name="Heuer A."/>
            <person name="Rast P."/>
            <person name="Oberbeckmann S."/>
            <person name="Bunk B."/>
            <person name="Jeske O."/>
            <person name="Meyerdierks A."/>
            <person name="Storesund J.E."/>
            <person name="Kallscheuer N."/>
            <person name="Luecker S."/>
            <person name="Lage O.M."/>
            <person name="Pohl T."/>
            <person name="Merkel B.J."/>
            <person name="Hornburger P."/>
            <person name="Mueller R.-W."/>
            <person name="Bruemmer F."/>
            <person name="Labrenz M."/>
            <person name="Spormann A.M."/>
            <person name="Op den Camp H."/>
            <person name="Overmann J."/>
            <person name="Amann R."/>
            <person name="Jetten M.S.M."/>
            <person name="Mascher T."/>
            <person name="Medema M.H."/>
            <person name="Devos D.P."/>
            <person name="Kaster A.-K."/>
            <person name="Ovreas L."/>
            <person name="Rohde M."/>
            <person name="Galperin M.Y."/>
            <person name="Jogler C."/>
        </authorList>
    </citation>
    <scope>NUCLEOTIDE SEQUENCE [LARGE SCALE GENOMIC DNA]</scope>
    <source>
        <strain evidence="3 4">V22</strain>
    </source>
</reference>
<proteinExistence type="inferred from homology"/>
<dbReference type="EMBL" id="CP036316">
    <property type="protein sequence ID" value="QDT62958.1"/>
    <property type="molecule type" value="Genomic_DNA"/>
</dbReference>